<keyword evidence="2" id="KW-1185">Reference proteome</keyword>
<name>A0A4C1WYZ1_EUMVA</name>
<dbReference type="AlphaFoldDB" id="A0A4C1WYZ1"/>
<protein>
    <submittedName>
        <fullName evidence="1">Uncharacterized protein</fullName>
    </submittedName>
</protein>
<accession>A0A4C1WYZ1</accession>
<proteinExistence type="predicted"/>
<evidence type="ECO:0000313" key="1">
    <source>
        <dbReference type="EMBL" id="GBP55309.1"/>
    </source>
</evidence>
<dbReference type="EMBL" id="BGZK01000665">
    <property type="protein sequence ID" value="GBP55309.1"/>
    <property type="molecule type" value="Genomic_DNA"/>
</dbReference>
<sequence length="96" mass="10365">MVTLVRSFAESDAVGPVANLRIHGTRDASGTPQTFKDVCVITAQLIKLAQSPFELEGRTMKRSTRRSTTTVTPGDCTDDLALWAAATRRGLSVDDL</sequence>
<reference evidence="1 2" key="1">
    <citation type="journal article" date="2019" name="Commun. Biol.">
        <title>The bagworm genome reveals a unique fibroin gene that provides high tensile strength.</title>
        <authorList>
            <person name="Kono N."/>
            <person name="Nakamura H."/>
            <person name="Ohtoshi R."/>
            <person name="Tomita M."/>
            <person name="Numata K."/>
            <person name="Arakawa K."/>
        </authorList>
    </citation>
    <scope>NUCLEOTIDE SEQUENCE [LARGE SCALE GENOMIC DNA]</scope>
</reference>
<dbReference type="Proteomes" id="UP000299102">
    <property type="component" value="Unassembled WGS sequence"/>
</dbReference>
<gene>
    <name evidence="1" type="ORF">EVAR_43063_1</name>
</gene>
<organism evidence="1 2">
    <name type="scientific">Eumeta variegata</name>
    <name type="common">Bagworm moth</name>
    <name type="synonym">Eumeta japonica</name>
    <dbReference type="NCBI Taxonomy" id="151549"/>
    <lineage>
        <taxon>Eukaryota</taxon>
        <taxon>Metazoa</taxon>
        <taxon>Ecdysozoa</taxon>
        <taxon>Arthropoda</taxon>
        <taxon>Hexapoda</taxon>
        <taxon>Insecta</taxon>
        <taxon>Pterygota</taxon>
        <taxon>Neoptera</taxon>
        <taxon>Endopterygota</taxon>
        <taxon>Lepidoptera</taxon>
        <taxon>Glossata</taxon>
        <taxon>Ditrysia</taxon>
        <taxon>Tineoidea</taxon>
        <taxon>Psychidae</taxon>
        <taxon>Oiketicinae</taxon>
        <taxon>Eumeta</taxon>
    </lineage>
</organism>
<comment type="caution">
    <text evidence="1">The sequence shown here is derived from an EMBL/GenBank/DDBJ whole genome shotgun (WGS) entry which is preliminary data.</text>
</comment>
<evidence type="ECO:0000313" key="2">
    <source>
        <dbReference type="Proteomes" id="UP000299102"/>
    </source>
</evidence>